<sequence>MVSSHTLFISAIEPSANIHLKALAQEMDSITKQQHITLEIVGIFDNDVFSGCSNIQAHSSYDLRAFSAMAFIDVIKKVFFYKRVNLEMIALAKTCQKALLIDSSSFHIPLAKGLKGSGVEVVYYILPQVWAWKSWRAKEIERICNRLCAILPFELSMYPNAVQQNRAQYVGHPLLDELPIDSPLPRTQEIVFMPGSRQGEIKKIFPIFAQVAKQLHEPKILVAPSHFATLSKEELQNIYGEEIKEFTLSFDATKALQTCKFAFICSGTATLQAALLQAPFVLAYTMRPIEYHIVKFFVKLKVVGLANILYQGACNQQAGKSDQKLHTELIQDDLTPQNLLDSYHNFDCATYTKNAQTLRAYLQHGSSHNVARILLTNLTHLR</sequence>
<evidence type="ECO:0000313" key="11">
    <source>
        <dbReference type="EMBL" id="RDU67877.1"/>
    </source>
</evidence>
<dbReference type="NCBIfam" id="TIGR00215">
    <property type="entry name" value="lpxB"/>
    <property type="match status" value="1"/>
</dbReference>
<comment type="function">
    <text evidence="1">Condensation of UDP-2,3-diacylglucosamine and 2,3-diacylglucosamine-1-phosphate to form lipid A disaccharide, a precursor of lipid A, a phosphorylated glycolipid that anchors the lipopolysaccharide to the outer membrane of the cell.</text>
</comment>
<dbReference type="GO" id="GO:0008915">
    <property type="term" value="F:lipid-A-disaccharide synthase activity"/>
    <property type="evidence" value="ECO:0007669"/>
    <property type="project" value="UniProtKB-UniRule"/>
</dbReference>
<dbReference type="Pfam" id="PF02684">
    <property type="entry name" value="LpxB"/>
    <property type="match status" value="1"/>
</dbReference>
<keyword evidence="12" id="KW-1185">Reference proteome</keyword>
<dbReference type="RefSeq" id="WP_115570692.1">
    <property type="nucleotide sequence ID" value="NZ_NXLT01000002.1"/>
</dbReference>
<name>A0A3D8IRG0_9HELI</name>
<evidence type="ECO:0000256" key="8">
    <source>
        <dbReference type="ARBA" id="ARBA00023098"/>
    </source>
</evidence>
<proteinExistence type="predicted"/>
<evidence type="ECO:0000256" key="6">
    <source>
        <dbReference type="ARBA" id="ARBA00022676"/>
    </source>
</evidence>
<keyword evidence="6" id="KW-0328">Glycosyltransferase</keyword>
<keyword evidence="8" id="KW-0443">Lipid metabolism</keyword>
<dbReference type="InterPro" id="IPR003835">
    <property type="entry name" value="Glyco_trans_19"/>
</dbReference>
<dbReference type="Proteomes" id="UP000256514">
    <property type="component" value="Unassembled WGS sequence"/>
</dbReference>
<gene>
    <name evidence="11" type="primary">lpxB</name>
    <name evidence="11" type="ORF">CQA54_02830</name>
</gene>
<comment type="catalytic activity">
    <reaction evidence="9">
        <text>a lipid X + a UDP-2-N,3-O-bis[(3R)-3-hydroxyacyl]-alpha-D-glucosamine = a lipid A disaccharide + UDP + H(+)</text>
        <dbReference type="Rhea" id="RHEA:67828"/>
        <dbReference type="ChEBI" id="CHEBI:15378"/>
        <dbReference type="ChEBI" id="CHEBI:58223"/>
        <dbReference type="ChEBI" id="CHEBI:137748"/>
        <dbReference type="ChEBI" id="CHEBI:176338"/>
        <dbReference type="ChEBI" id="CHEBI:176343"/>
        <dbReference type="EC" id="2.4.1.182"/>
    </reaction>
</comment>
<evidence type="ECO:0000313" key="12">
    <source>
        <dbReference type="Proteomes" id="UP000256514"/>
    </source>
</evidence>
<accession>A0A3D8IRG0</accession>
<dbReference type="EMBL" id="NXLT01000002">
    <property type="protein sequence ID" value="RDU67877.1"/>
    <property type="molecule type" value="Genomic_DNA"/>
</dbReference>
<keyword evidence="7" id="KW-0808">Transferase</keyword>
<evidence type="ECO:0000256" key="7">
    <source>
        <dbReference type="ARBA" id="ARBA00022679"/>
    </source>
</evidence>
<evidence type="ECO:0000256" key="5">
    <source>
        <dbReference type="ARBA" id="ARBA00022556"/>
    </source>
</evidence>
<evidence type="ECO:0000256" key="3">
    <source>
        <dbReference type="ARBA" id="ARBA00020902"/>
    </source>
</evidence>
<comment type="caution">
    <text evidence="11">The sequence shown here is derived from an EMBL/GenBank/DDBJ whole genome shotgun (WGS) entry which is preliminary data.</text>
</comment>
<dbReference type="AlphaFoldDB" id="A0A3D8IRG0"/>
<dbReference type="OrthoDB" id="9801642at2"/>
<evidence type="ECO:0000256" key="10">
    <source>
        <dbReference type="NCBIfam" id="TIGR00215"/>
    </source>
</evidence>
<reference evidence="11 12" key="1">
    <citation type="submission" date="2018-04" db="EMBL/GenBank/DDBJ databases">
        <title>Novel Campyloabacter and Helicobacter Species and Strains.</title>
        <authorList>
            <person name="Mannion A.J."/>
            <person name="Shen Z."/>
            <person name="Fox J.G."/>
        </authorList>
    </citation>
    <scope>NUCLEOTIDE SEQUENCE [LARGE SCALE GENOMIC DNA]</scope>
    <source>
        <strain evidence="11 12">MIT 12-6600</strain>
    </source>
</reference>
<dbReference type="GO" id="GO:0005543">
    <property type="term" value="F:phospholipid binding"/>
    <property type="evidence" value="ECO:0007669"/>
    <property type="project" value="TreeGrafter"/>
</dbReference>
<organism evidence="11 12">
    <name type="scientific">Helicobacter equorum</name>
    <dbReference type="NCBI Taxonomy" id="361872"/>
    <lineage>
        <taxon>Bacteria</taxon>
        <taxon>Pseudomonadati</taxon>
        <taxon>Campylobacterota</taxon>
        <taxon>Epsilonproteobacteria</taxon>
        <taxon>Campylobacterales</taxon>
        <taxon>Helicobacteraceae</taxon>
        <taxon>Helicobacter</taxon>
    </lineage>
</organism>
<evidence type="ECO:0000256" key="9">
    <source>
        <dbReference type="ARBA" id="ARBA00048975"/>
    </source>
</evidence>
<dbReference type="PANTHER" id="PTHR30372">
    <property type="entry name" value="LIPID-A-DISACCHARIDE SYNTHASE"/>
    <property type="match status" value="1"/>
</dbReference>
<protein>
    <recommendedName>
        <fullName evidence="3 10">Lipid-A-disaccharide synthase</fullName>
        <ecNumber evidence="2 10">2.4.1.182</ecNumber>
    </recommendedName>
</protein>
<evidence type="ECO:0000256" key="2">
    <source>
        <dbReference type="ARBA" id="ARBA00012687"/>
    </source>
</evidence>
<dbReference type="PANTHER" id="PTHR30372:SF4">
    <property type="entry name" value="LIPID-A-DISACCHARIDE SYNTHASE, MITOCHONDRIAL-RELATED"/>
    <property type="match status" value="1"/>
</dbReference>
<dbReference type="SUPFAM" id="SSF53756">
    <property type="entry name" value="UDP-Glycosyltransferase/glycogen phosphorylase"/>
    <property type="match status" value="1"/>
</dbReference>
<keyword evidence="5" id="KW-0441">Lipid A biosynthesis</keyword>
<dbReference type="EC" id="2.4.1.182" evidence="2 10"/>
<keyword evidence="4" id="KW-0444">Lipid biosynthesis</keyword>
<dbReference type="GO" id="GO:0016020">
    <property type="term" value="C:membrane"/>
    <property type="evidence" value="ECO:0007669"/>
    <property type="project" value="GOC"/>
</dbReference>
<evidence type="ECO:0000256" key="1">
    <source>
        <dbReference type="ARBA" id="ARBA00002056"/>
    </source>
</evidence>
<dbReference type="GO" id="GO:0009245">
    <property type="term" value="P:lipid A biosynthetic process"/>
    <property type="evidence" value="ECO:0007669"/>
    <property type="project" value="UniProtKB-UniRule"/>
</dbReference>
<evidence type="ECO:0000256" key="4">
    <source>
        <dbReference type="ARBA" id="ARBA00022516"/>
    </source>
</evidence>